<dbReference type="Pfam" id="PF05903">
    <property type="entry name" value="Peptidase_C97"/>
    <property type="match status" value="1"/>
</dbReference>
<proteinExistence type="predicted"/>
<keyword evidence="1" id="KW-1133">Transmembrane helix</keyword>
<dbReference type="Gene3D" id="3.90.1720.10">
    <property type="entry name" value="endopeptidase domain like (from Nostoc punctiforme)"/>
    <property type="match status" value="1"/>
</dbReference>
<sequence length="134" mass="15648">MQNYKNGSIIQVRPDDYPLILHYGILVNYLGEWWVLHNNESNGVHREKLASVLDRSTLIQVIDTKLTGKTTNELLERFKAYEGKSYDLVAYNCESFVNDFINQKKYSKQTIIYTSLILITIVFLTAWITKKLVR</sequence>
<dbReference type="SUPFAM" id="SSF54001">
    <property type="entry name" value="Cysteine proteinases"/>
    <property type="match status" value="1"/>
</dbReference>
<evidence type="ECO:0000313" key="4">
    <source>
        <dbReference type="Proteomes" id="UP000609064"/>
    </source>
</evidence>
<dbReference type="InterPro" id="IPR008580">
    <property type="entry name" value="PPPDE_dom"/>
</dbReference>
<dbReference type="Proteomes" id="UP000609064">
    <property type="component" value="Unassembled WGS sequence"/>
</dbReference>
<protein>
    <recommendedName>
        <fullName evidence="2">PPPDE domain-containing protein</fullName>
    </recommendedName>
</protein>
<dbReference type="GO" id="GO:0008233">
    <property type="term" value="F:peptidase activity"/>
    <property type="evidence" value="ECO:0007669"/>
    <property type="project" value="InterPro"/>
</dbReference>
<dbReference type="RefSeq" id="WP_188765613.1">
    <property type="nucleotide sequence ID" value="NZ_BMKK01000003.1"/>
</dbReference>
<reference evidence="3" key="2">
    <citation type="submission" date="2020-09" db="EMBL/GenBank/DDBJ databases">
        <authorList>
            <person name="Sun Q."/>
            <person name="Zhou Y."/>
        </authorList>
    </citation>
    <scope>NUCLEOTIDE SEQUENCE</scope>
    <source>
        <strain evidence="3">CGMCC 1.15958</strain>
    </source>
</reference>
<evidence type="ECO:0000259" key="2">
    <source>
        <dbReference type="Pfam" id="PF05903"/>
    </source>
</evidence>
<reference evidence="3" key="1">
    <citation type="journal article" date="2014" name="Int. J. Syst. Evol. Microbiol.">
        <title>Complete genome sequence of Corynebacterium casei LMG S-19264T (=DSM 44701T), isolated from a smear-ripened cheese.</title>
        <authorList>
            <consortium name="US DOE Joint Genome Institute (JGI-PGF)"/>
            <person name="Walter F."/>
            <person name="Albersmeier A."/>
            <person name="Kalinowski J."/>
            <person name="Ruckert C."/>
        </authorList>
    </citation>
    <scope>NUCLEOTIDE SEQUENCE</scope>
    <source>
        <strain evidence="3">CGMCC 1.15958</strain>
    </source>
</reference>
<feature type="domain" description="PPPDE" evidence="2">
    <location>
        <begin position="20"/>
        <end position="102"/>
    </location>
</feature>
<organism evidence="3 4">
    <name type="scientific">Emticicia aquatilis</name>
    <dbReference type="NCBI Taxonomy" id="1537369"/>
    <lineage>
        <taxon>Bacteria</taxon>
        <taxon>Pseudomonadati</taxon>
        <taxon>Bacteroidota</taxon>
        <taxon>Cytophagia</taxon>
        <taxon>Cytophagales</taxon>
        <taxon>Leadbetterellaceae</taxon>
        <taxon>Emticicia</taxon>
    </lineage>
</organism>
<keyword evidence="1" id="KW-0812">Transmembrane</keyword>
<comment type="caution">
    <text evidence="3">The sequence shown here is derived from an EMBL/GenBank/DDBJ whole genome shotgun (WGS) entry which is preliminary data.</text>
</comment>
<name>A0A916YP61_9BACT</name>
<evidence type="ECO:0000313" key="3">
    <source>
        <dbReference type="EMBL" id="GGD53305.1"/>
    </source>
</evidence>
<evidence type="ECO:0000256" key="1">
    <source>
        <dbReference type="SAM" id="Phobius"/>
    </source>
</evidence>
<dbReference type="InterPro" id="IPR038765">
    <property type="entry name" value="Papain-like_cys_pep_sf"/>
</dbReference>
<feature type="transmembrane region" description="Helical" evidence="1">
    <location>
        <begin position="110"/>
        <end position="128"/>
    </location>
</feature>
<keyword evidence="1" id="KW-0472">Membrane</keyword>
<accession>A0A916YP61</accession>
<gene>
    <name evidence="3" type="ORF">GCM10011514_16770</name>
</gene>
<keyword evidence="4" id="KW-1185">Reference proteome</keyword>
<dbReference type="EMBL" id="BMKK01000003">
    <property type="protein sequence ID" value="GGD53305.1"/>
    <property type="molecule type" value="Genomic_DNA"/>
</dbReference>
<dbReference type="AlphaFoldDB" id="A0A916YP61"/>